<reference evidence="1 2" key="1">
    <citation type="submission" date="2019-02" db="EMBL/GenBank/DDBJ databases">
        <title>Investigation of anaerobic lignin degradation for improved lignocellulosic biofuels.</title>
        <authorList>
            <person name="Deangelis K."/>
        </authorList>
    </citation>
    <scope>NUCLEOTIDE SEQUENCE [LARGE SCALE GENOMIC DNA]</scope>
    <source>
        <strain evidence="1 2">159R</strain>
    </source>
</reference>
<evidence type="ECO:0000313" key="2">
    <source>
        <dbReference type="Proteomes" id="UP000294555"/>
    </source>
</evidence>
<comment type="caution">
    <text evidence="1">The sequence shown here is derived from an EMBL/GenBank/DDBJ whole genome shotgun (WGS) entry which is preliminary data.</text>
</comment>
<name>A0A4R1NB75_9GAMM</name>
<gene>
    <name evidence="1" type="ORF">EZJ58_2116</name>
</gene>
<dbReference type="EMBL" id="SJOI01000001">
    <property type="protein sequence ID" value="TCL04017.1"/>
    <property type="molecule type" value="Genomic_DNA"/>
</dbReference>
<dbReference type="RefSeq" id="WP_132922832.1">
    <property type="nucleotide sequence ID" value="NZ_SJOI01000001.1"/>
</dbReference>
<keyword evidence="2" id="KW-1185">Reference proteome</keyword>
<organism evidence="1 2">
    <name type="scientific">Sodalis ligni</name>
    <dbReference type="NCBI Taxonomy" id="2697027"/>
    <lineage>
        <taxon>Bacteria</taxon>
        <taxon>Pseudomonadati</taxon>
        <taxon>Pseudomonadota</taxon>
        <taxon>Gammaproteobacteria</taxon>
        <taxon>Enterobacterales</taxon>
        <taxon>Bruguierivoracaceae</taxon>
        <taxon>Sodalis</taxon>
    </lineage>
</organism>
<dbReference type="Proteomes" id="UP000294555">
    <property type="component" value="Unassembled WGS sequence"/>
</dbReference>
<evidence type="ECO:0000313" key="1">
    <source>
        <dbReference type="EMBL" id="TCL04017.1"/>
    </source>
</evidence>
<protein>
    <submittedName>
        <fullName evidence="1">Uncharacterized protein</fullName>
    </submittedName>
</protein>
<dbReference type="AlphaFoldDB" id="A0A4R1NB75"/>
<proteinExistence type="predicted"/>
<accession>A0A4R1NB75</accession>
<sequence length="316" mass="35903">MYSSSNITPRSYVPIPPVKQVSIPGNIPVARLGGAGNNNLSPVPDFAKDEYEPTSGPTFDLGKIKECLTLNMPFNAVAWSYGIRIETLDYQFLQMIAGKSSAQDVTLKGKSYLTVARNFGLKRRDDDFVKLQMIAVNSEGEPSIRQGESWQSIAARLELEPGEKAFDKLQMLAFEIKAEPRVRKGESWHSVANEFAFTPQGEAYGKLQKLALDIVAKEPIFNNQRFPMVAEKRGIKRGDPAYVHLLDMARHKIIRQVMKGDDCDRIDYSSHCAAMLFELDVEEYDIPQEEFLKTKQRYIDLHRKHIEALMIMRKEE</sequence>